<evidence type="ECO:0000256" key="1">
    <source>
        <dbReference type="SAM" id="SignalP"/>
    </source>
</evidence>
<feature type="chain" id="PRO_5023895363" description="Bifunctional inhibitor/plant lipid transfer protein/seed storage helical domain-containing protein" evidence="1">
    <location>
        <begin position="27"/>
        <end position="123"/>
    </location>
</feature>
<reference evidence="3 4" key="1">
    <citation type="journal article" date="2019" name="Sci. Rep.">
        <title>A high-quality genome of Eragrostis curvula grass provides insights into Poaceae evolution and supports new strategies to enhance forage quality.</title>
        <authorList>
            <person name="Carballo J."/>
            <person name="Santos B.A.C.M."/>
            <person name="Zappacosta D."/>
            <person name="Garbus I."/>
            <person name="Selva J.P."/>
            <person name="Gallo C.A."/>
            <person name="Diaz A."/>
            <person name="Albertini E."/>
            <person name="Caccamo M."/>
            <person name="Echenique V."/>
        </authorList>
    </citation>
    <scope>NUCLEOTIDE SEQUENCE [LARGE SCALE GENOMIC DNA]</scope>
    <source>
        <strain evidence="4">cv. Victoria</strain>
        <tissue evidence="3">Leaf</tissue>
    </source>
</reference>
<feature type="non-terminal residue" evidence="3">
    <location>
        <position position="1"/>
    </location>
</feature>
<dbReference type="Pfam" id="PF14368">
    <property type="entry name" value="LTP_2"/>
    <property type="match status" value="1"/>
</dbReference>
<keyword evidence="4" id="KW-1185">Reference proteome</keyword>
<dbReference type="InterPro" id="IPR036312">
    <property type="entry name" value="Bifun_inhib/LTP/seed_sf"/>
</dbReference>
<evidence type="ECO:0000313" key="4">
    <source>
        <dbReference type="Proteomes" id="UP000324897"/>
    </source>
</evidence>
<feature type="signal peptide" evidence="1">
    <location>
        <begin position="1"/>
        <end position="26"/>
    </location>
</feature>
<accession>A0A5J9TSV1</accession>
<dbReference type="AlphaFoldDB" id="A0A5J9TSV1"/>
<dbReference type="Gramene" id="TVU14463">
    <property type="protein sequence ID" value="TVU14463"/>
    <property type="gene ID" value="EJB05_37933"/>
</dbReference>
<proteinExistence type="predicted"/>
<dbReference type="PANTHER" id="PTHR33286">
    <property type="entry name" value="BIFUNCTIONAL INHIBITOR/LIPID-TRANSFER PROTEIN/SEED STORAGE 2S ALBUMIN SUPERFAMILY PROTEIN"/>
    <property type="match status" value="1"/>
</dbReference>
<dbReference type="OrthoDB" id="654726at2759"/>
<keyword evidence="1" id="KW-0732">Signal</keyword>
<dbReference type="SUPFAM" id="SSF47699">
    <property type="entry name" value="Bifunctional inhibitor/lipid-transfer protein/seed storage 2S albumin"/>
    <property type="match status" value="1"/>
</dbReference>
<dbReference type="EMBL" id="RWGY01000031">
    <property type="protein sequence ID" value="TVU14463.1"/>
    <property type="molecule type" value="Genomic_DNA"/>
</dbReference>
<name>A0A5J9TSV1_9POAL</name>
<dbReference type="PANTHER" id="PTHR33286:SF24">
    <property type="entry name" value="BIFUNCTIONAL INHIBITOR_PLANT LIPID TRANSFER PROTEIN_SEED STORAGE HELICAL DOMAIN-CONTAINING PROTEIN"/>
    <property type="match status" value="1"/>
</dbReference>
<sequence length="123" mass="13348">MTTKIKIQILVFIFAFTIFTTYQSLGEKDCHEEKKLVIAKCIATITNHGPYVPPNHSCRQVVESSDMVCICRTLSSSDEISVSGTKLARLADECGNPVPVGNNCGSKLDYSATIVAAITKAYS</sequence>
<comment type="caution">
    <text evidence="3">The sequence shown here is derived from an EMBL/GenBank/DDBJ whole genome shotgun (WGS) entry which is preliminary data.</text>
</comment>
<protein>
    <recommendedName>
        <fullName evidence="2">Bifunctional inhibitor/plant lipid transfer protein/seed storage helical domain-containing protein</fullName>
    </recommendedName>
</protein>
<organism evidence="3 4">
    <name type="scientific">Eragrostis curvula</name>
    <name type="common">weeping love grass</name>
    <dbReference type="NCBI Taxonomy" id="38414"/>
    <lineage>
        <taxon>Eukaryota</taxon>
        <taxon>Viridiplantae</taxon>
        <taxon>Streptophyta</taxon>
        <taxon>Embryophyta</taxon>
        <taxon>Tracheophyta</taxon>
        <taxon>Spermatophyta</taxon>
        <taxon>Magnoliopsida</taxon>
        <taxon>Liliopsida</taxon>
        <taxon>Poales</taxon>
        <taxon>Poaceae</taxon>
        <taxon>PACMAD clade</taxon>
        <taxon>Chloridoideae</taxon>
        <taxon>Eragrostideae</taxon>
        <taxon>Eragrostidinae</taxon>
        <taxon>Eragrostis</taxon>
    </lineage>
</organism>
<evidence type="ECO:0000313" key="3">
    <source>
        <dbReference type="EMBL" id="TVU14463.1"/>
    </source>
</evidence>
<feature type="domain" description="Bifunctional inhibitor/plant lipid transfer protein/seed storage helical" evidence="2">
    <location>
        <begin position="21"/>
        <end position="104"/>
    </location>
</feature>
<evidence type="ECO:0000259" key="2">
    <source>
        <dbReference type="Pfam" id="PF14368"/>
    </source>
</evidence>
<dbReference type="Proteomes" id="UP000324897">
    <property type="component" value="Unassembled WGS sequence"/>
</dbReference>
<dbReference type="InterPro" id="IPR016140">
    <property type="entry name" value="Bifunc_inhib/LTP/seed_store"/>
</dbReference>
<gene>
    <name evidence="3" type="ORF">EJB05_37933</name>
</gene>
<dbReference type="Gene3D" id="1.10.110.10">
    <property type="entry name" value="Plant lipid-transfer and hydrophobic proteins"/>
    <property type="match status" value="1"/>
</dbReference>